<gene>
    <name evidence="2" type="ORF">EYF80_024977</name>
</gene>
<protein>
    <submittedName>
        <fullName evidence="2">Uncharacterized protein</fullName>
    </submittedName>
</protein>
<name>A0A4Z2HIV0_9TELE</name>
<comment type="caution">
    <text evidence="2">The sequence shown here is derived from an EMBL/GenBank/DDBJ whole genome shotgun (WGS) entry which is preliminary data.</text>
</comment>
<dbReference type="AlphaFoldDB" id="A0A4Z2HIV0"/>
<keyword evidence="3" id="KW-1185">Reference proteome</keyword>
<feature type="region of interest" description="Disordered" evidence="1">
    <location>
        <begin position="1"/>
        <end position="62"/>
    </location>
</feature>
<reference evidence="2 3" key="1">
    <citation type="submission" date="2019-03" db="EMBL/GenBank/DDBJ databases">
        <title>First draft genome of Liparis tanakae, snailfish: a comprehensive survey of snailfish specific genes.</title>
        <authorList>
            <person name="Kim W."/>
            <person name="Song I."/>
            <person name="Jeong J.-H."/>
            <person name="Kim D."/>
            <person name="Kim S."/>
            <person name="Ryu S."/>
            <person name="Song J.Y."/>
            <person name="Lee S.K."/>
        </authorList>
    </citation>
    <scope>NUCLEOTIDE SEQUENCE [LARGE SCALE GENOMIC DNA]</scope>
    <source>
        <tissue evidence="2">Muscle</tissue>
    </source>
</reference>
<sequence length="204" mass="22939">MKTLTVQKRKRRRREVCRGRRRTSRRRRVTHPSIVSRHAAPPHQPGDTGTVSVRGGRNRRGGTLHSRVSLAMELNANGDKVAAAAATGDRNETVSRWLSLMLQHCLCHHGRGNGGARTTGTHRCLRGRAGRPSHWRRKMMEDSITCPSWGPANHVPGLCPCISKIDYPQEVTVLETVEQKRRQGDDVKLHTEAPHVQVFWGKFS</sequence>
<feature type="compositionally biased region" description="Basic residues" evidence="1">
    <location>
        <begin position="7"/>
        <end position="30"/>
    </location>
</feature>
<evidence type="ECO:0000313" key="3">
    <source>
        <dbReference type="Proteomes" id="UP000314294"/>
    </source>
</evidence>
<dbReference type="Proteomes" id="UP000314294">
    <property type="component" value="Unassembled WGS sequence"/>
</dbReference>
<dbReference type="EMBL" id="SRLO01000246">
    <property type="protein sequence ID" value="TNN64782.1"/>
    <property type="molecule type" value="Genomic_DNA"/>
</dbReference>
<organism evidence="2 3">
    <name type="scientific">Liparis tanakae</name>
    <name type="common">Tanaka's snailfish</name>
    <dbReference type="NCBI Taxonomy" id="230148"/>
    <lineage>
        <taxon>Eukaryota</taxon>
        <taxon>Metazoa</taxon>
        <taxon>Chordata</taxon>
        <taxon>Craniata</taxon>
        <taxon>Vertebrata</taxon>
        <taxon>Euteleostomi</taxon>
        <taxon>Actinopterygii</taxon>
        <taxon>Neopterygii</taxon>
        <taxon>Teleostei</taxon>
        <taxon>Neoteleostei</taxon>
        <taxon>Acanthomorphata</taxon>
        <taxon>Eupercaria</taxon>
        <taxon>Perciformes</taxon>
        <taxon>Cottioidei</taxon>
        <taxon>Cottales</taxon>
        <taxon>Liparidae</taxon>
        <taxon>Liparis</taxon>
    </lineage>
</organism>
<accession>A0A4Z2HIV0</accession>
<proteinExistence type="predicted"/>
<evidence type="ECO:0000256" key="1">
    <source>
        <dbReference type="SAM" id="MobiDB-lite"/>
    </source>
</evidence>
<evidence type="ECO:0000313" key="2">
    <source>
        <dbReference type="EMBL" id="TNN64782.1"/>
    </source>
</evidence>